<gene>
    <name evidence="2" type="ORF">R3P38DRAFT_2579379</name>
</gene>
<reference evidence="2 3" key="1">
    <citation type="journal article" date="2024" name="J Genomics">
        <title>Draft genome sequencing and assembly of Favolaschia claudopus CIRM-BRFM 2984 isolated from oak limbs.</title>
        <authorList>
            <person name="Navarro D."/>
            <person name="Drula E."/>
            <person name="Chaduli D."/>
            <person name="Cazenave R."/>
            <person name="Ahrendt S."/>
            <person name="Wang J."/>
            <person name="Lipzen A."/>
            <person name="Daum C."/>
            <person name="Barry K."/>
            <person name="Grigoriev I.V."/>
            <person name="Favel A."/>
            <person name="Rosso M.N."/>
            <person name="Martin F."/>
        </authorList>
    </citation>
    <scope>NUCLEOTIDE SEQUENCE [LARGE SCALE GENOMIC DNA]</scope>
    <source>
        <strain evidence="2 3">CIRM-BRFM 2984</strain>
    </source>
</reference>
<dbReference type="AlphaFoldDB" id="A0AAV9ZGH8"/>
<sequence length="367" mass="40695">MNTDTHITPLCSPVVSEFDYDGSLAEECLSPTDTLAPLVRVRRVDATSDLDDEQPFSPLSPTATLCPLTPSSNADDNANYITFPGFHSDLTHLGLGFAVEYALHPIPGSPAISPLIDFPVPPVIQAPPVWKRRRYARSMRSLYTGTGTGTSLRTDQGRMERVVAVRRGEGEKEKENENDEQENEVSAKKARGRWGVLRTIVHGVFKRPTEASQPMPLTCLASTRSNSTLTSIRSFKSFASLRSKAKKPVVSSVGIENIAPPRPRIPRTLPDTPDSHSPRPRVHSFSGYLADSSMQFFDEEEEDETDPEMSAVRLEALTTALMLNERYRYEVVDAEPEVETRKEQEGWEVEEVEVEAGIPEEEIGIAL</sequence>
<accession>A0AAV9ZGH8</accession>
<comment type="caution">
    <text evidence="2">The sequence shown here is derived from an EMBL/GenBank/DDBJ whole genome shotgun (WGS) entry which is preliminary data.</text>
</comment>
<dbReference type="Proteomes" id="UP001362999">
    <property type="component" value="Unassembled WGS sequence"/>
</dbReference>
<evidence type="ECO:0000313" key="3">
    <source>
        <dbReference type="Proteomes" id="UP001362999"/>
    </source>
</evidence>
<protein>
    <submittedName>
        <fullName evidence="2">Uncharacterized protein</fullName>
    </submittedName>
</protein>
<keyword evidence="3" id="KW-1185">Reference proteome</keyword>
<feature type="region of interest" description="Disordered" evidence="1">
    <location>
        <begin position="257"/>
        <end position="281"/>
    </location>
</feature>
<evidence type="ECO:0000313" key="2">
    <source>
        <dbReference type="EMBL" id="KAK6980979.1"/>
    </source>
</evidence>
<proteinExistence type="predicted"/>
<organism evidence="2 3">
    <name type="scientific">Favolaschia claudopus</name>
    <dbReference type="NCBI Taxonomy" id="2862362"/>
    <lineage>
        <taxon>Eukaryota</taxon>
        <taxon>Fungi</taxon>
        <taxon>Dikarya</taxon>
        <taxon>Basidiomycota</taxon>
        <taxon>Agaricomycotina</taxon>
        <taxon>Agaricomycetes</taxon>
        <taxon>Agaricomycetidae</taxon>
        <taxon>Agaricales</taxon>
        <taxon>Marasmiineae</taxon>
        <taxon>Mycenaceae</taxon>
        <taxon>Favolaschia</taxon>
    </lineage>
</organism>
<feature type="region of interest" description="Disordered" evidence="1">
    <location>
        <begin position="166"/>
        <end position="188"/>
    </location>
</feature>
<feature type="compositionally biased region" description="Basic and acidic residues" evidence="1">
    <location>
        <begin position="166"/>
        <end position="175"/>
    </location>
</feature>
<evidence type="ECO:0000256" key="1">
    <source>
        <dbReference type="SAM" id="MobiDB-lite"/>
    </source>
</evidence>
<name>A0AAV9ZGH8_9AGAR</name>
<dbReference type="EMBL" id="JAWWNJ010000155">
    <property type="protein sequence ID" value="KAK6980979.1"/>
    <property type="molecule type" value="Genomic_DNA"/>
</dbReference>